<protein>
    <recommendedName>
        <fullName evidence="5">DUF3443 domain-containing protein</fullName>
    </recommendedName>
</protein>
<evidence type="ECO:0000256" key="1">
    <source>
        <dbReference type="SAM" id="MobiDB-lite"/>
    </source>
</evidence>
<dbReference type="EMBL" id="PNYA01000003">
    <property type="protein sequence ID" value="PMS22502.1"/>
    <property type="molecule type" value="Genomic_DNA"/>
</dbReference>
<dbReference type="InterPro" id="IPR021847">
    <property type="entry name" value="DUF3443"/>
</dbReference>
<keyword evidence="4" id="KW-1185">Reference proteome</keyword>
<dbReference type="AlphaFoldDB" id="A0A2N7VZC2"/>
<sequence>MAAERTAGRHHRRRRQITERIGRTILRTHSTVVRALGALGVAAMAVLLAACGGGGGSSSSSSGGGGGQVAANQVAVTVAQGVQRVANIPTVSVTICVPGSSVCQTVDNVQVDTESFGLRLASSAMSQVLGSLPQEAAAGVPVAECTAFADGHTWGSVRTADVKIGGESAASLPIQVIGDLSPSAVVTGGCASGVLELTPADLSANGILGIGVATSDCGARCAVSPVGNSDYYACPGNTNCVQTLMPIAQQVTNPVPKFPSDNNGIMLSMPAIGPSGQATATGTLTFGINTQSNNALPGSATKFTTNPYGDVNATFAGSATTAFFDSGSNAYFFTDGTLANCSGAASSFYCPPSTVTRTVNVASYNASTSGAPGGPAVSMAVANATNLLANGNFALDDLAGNLGGAAFVDIGMPFFYGHNVYYGLDQSGSGGAGPFVAF</sequence>
<keyword evidence="2" id="KW-1133">Transmembrane helix</keyword>
<dbReference type="Proteomes" id="UP000235616">
    <property type="component" value="Unassembled WGS sequence"/>
</dbReference>
<gene>
    <name evidence="3" type="ORF">C0Z18_04000</name>
</gene>
<name>A0A2N7VZC2_9BURK</name>
<keyword evidence="2" id="KW-0812">Transmembrane</keyword>
<reference evidence="3 4" key="1">
    <citation type="submission" date="2018-01" db="EMBL/GenBank/DDBJ databases">
        <title>Whole genome analyses suggest that Burkholderia sensu lato contains two further novel genera in the rhizoxinica-symbiotica group Mycetohabitans gen. nov., and Trinickia gen. nov.: implications for the evolution of diazotrophy and nodulation in the Burkholderiaceae.</title>
        <authorList>
            <person name="Estrada-de los Santos P."/>
            <person name="Palmer M."/>
            <person name="Chavez-Ramirez B."/>
            <person name="Beukes C."/>
            <person name="Steenkamp E.T."/>
            <person name="Hirsch A.M."/>
            <person name="Manyaka P."/>
            <person name="Maluk M."/>
            <person name="Lafos M."/>
            <person name="Crook M."/>
            <person name="Gross E."/>
            <person name="Simon M.F."/>
            <person name="Bueno dos Reis Junior F."/>
            <person name="Poole P.S."/>
            <person name="Venter S.N."/>
            <person name="James E.K."/>
        </authorList>
    </citation>
    <scope>NUCLEOTIDE SEQUENCE [LARGE SCALE GENOMIC DNA]</scope>
    <source>
        <strain evidence="3 4">GIMN1.004</strain>
    </source>
</reference>
<feature type="transmembrane region" description="Helical" evidence="2">
    <location>
        <begin position="32"/>
        <end position="50"/>
    </location>
</feature>
<comment type="caution">
    <text evidence="3">The sequence shown here is derived from an EMBL/GenBank/DDBJ whole genome shotgun (WGS) entry which is preliminary data.</text>
</comment>
<proteinExistence type="predicted"/>
<accession>A0A2N7VZC2</accession>
<keyword evidence="2" id="KW-0472">Membrane</keyword>
<dbReference type="Pfam" id="PF11925">
    <property type="entry name" value="DUF3443"/>
    <property type="match status" value="1"/>
</dbReference>
<organism evidence="3 4">
    <name type="scientific">Trinickia dabaoshanensis</name>
    <dbReference type="NCBI Taxonomy" id="564714"/>
    <lineage>
        <taxon>Bacteria</taxon>
        <taxon>Pseudomonadati</taxon>
        <taxon>Pseudomonadota</taxon>
        <taxon>Betaproteobacteria</taxon>
        <taxon>Burkholderiales</taxon>
        <taxon>Burkholderiaceae</taxon>
        <taxon>Trinickia</taxon>
    </lineage>
</organism>
<evidence type="ECO:0000313" key="4">
    <source>
        <dbReference type="Proteomes" id="UP000235616"/>
    </source>
</evidence>
<evidence type="ECO:0000313" key="3">
    <source>
        <dbReference type="EMBL" id="PMS22502.1"/>
    </source>
</evidence>
<evidence type="ECO:0000256" key="2">
    <source>
        <dbReference type="SAM" id="Phobius"/>
    </source>
</evidence>
<evidence type="ECO:0008006" key="5">
    <source>
        <dbReference type="Google" id="ProtNLM"/>
    </source>
</evidence>
<feature type="region of interest" description="Disordered" evidence="1">
    <location>
        <begin position="1"/>
        <end position="21"/>
    </location>
</feature>
<dbReference type="OrthoDB" id="5289858at2"/>